<feature type="region of interest" description="Disordered" evidence="6">
    <location>
        <begin position="156"/>
        <end position="207"/>
    </location>
</feature>
<dbReference type="InterPro" id="IPR050591">
    <property type="entry name" value="GSK-3"/>
</dbReference>
<organism evidence="7 8">
    <name type="scientific">Ditylenchus dipsaci</name>
    <dbReference type="NCBI Taxonomy" id="166011"/>
    <lineage>
        <taxon>Eukaryota</taxon>
        <taxon>Metazoa</taxon>
        <taxon>Ecdysozoa</taxon>
        <taxon>Nematoda</taxon>
        <taxon>Chromadorea</taxon>
        <taxon>Rhabditida</taxon>
        <taxon>Tylenchina</taxon>
        <taxon>Tylenchomorpha</taxon>
        <taxon>Sphaerularioidea</taxon>
        <taxon>Anguinidae</taxon>
        <taxon>Anguininae</taxon>
        <taxon>Ditylenchus</taxon>
    </lineage>
</organism>
<dbReference type="GO" id="GO:0004674">
    <property type="term" value="F:protein serine/threonine kinase activity"/>
    <property type="evidence" value="ECO:0007669"/>
    <property type="project" value="UniProtKB-KW"/>
</dbReference>
<proteinExistence type="predicted"/>
<keyword evidence="5" id="KW-0067">ATP-binding</keyword>
<dbReference type="GO" id="GO:0005737">
    <property type="term" value="C:cytoplasm"/>
    <property type="evidence" value="ECO:0007669"/>
    <property type="project" value="TreeGrafter"/>
</dbReference>
<keyword evidence="7" id="KW-1185">Reference proteome</keyword>
<dbReference type="PANTHER" id="PTHR24057:SF0">
    <property type="entry name" value="PROTEIN KINASE SHAGGY-RELATED"/>
    <property type="match status" value="1"/>
</dbReference>
<keyword evidence="3" id="KW-0547">Nucleotide-binding</keyword>
<evidence type="ECO:0000256" key="2">
    <source>
        <dbReference type="ARBA" id="ARBA00022679"/>
    </source>
</evidence>
<keyword evidence="2" id="KW-0808">Transferase</keyword>
<reference evidence="8" key="1">
    <citation type="submission" date="2022-11" db="UniProtKB">
        <authorList>
            <consortium name="WormBaseParasite"/>
        </authorList>
    </citation>
    <scope>IDENTIFICATION</scope>
</reference>
<sequence>MLRISVQGTTELLNSYLAQQTTLQRSMSGVDQLVEIIKVLGTPTREEIQMMNPNYTEFRFPNIRPHPWSRVFRARTPQDAIDLVAQLLRYTPTARLSPLQAMTHEFFDELRSPNCKLPSSNPMPALFDFSEQELAIEPMLNSKLMPKAGMVASGSKTSISKTLEEDTTQSSSHVLAPSEDPALAGKVGGNGIRKSSGAGVSEPTEPS</sequence>
<evidence type="ECO:0000313" key="8">
    <source>
        <dbReference type="WBParaSite" id="jg5127"/>
    </source>
</evidence>
<dbReference type="GO" id="GO:0007165">
    <property type="term" value="P:signal transduction"/>
    <property type="evidence" value="ECO:0007669"/>
    <property type="project" value="TreeGrafter"/>
</dbReference>
<protein>
    <submittedName>
        <fullName evidence="8">Uncharacterized protein</fullName>
    </submittedName>
</protein>
<dbReference type="AlphaFoldDB" id="A0A915EC69"/>
<dbReference type="Gene3D" id="1.10.510.10">
    <property type="entry name" value="Transferase(Phosphotransferase) domain 1"/>
    <property type="match status" value="1"/>
</dbReference>
<dbReference type="GO" id="GO:0005634">
    <property type="term" value="C:nucleus"/>
    <property type="evidence" value="ECO:0007669"/>
    <property type="project" value="TreeGrafter"/>
</dbReference>
<keyword evidence="1" id="KW-0723">Serine/threonine-protein kinase</keyword>
<accession>A0A915EC69</accession>
<dbReference type="GO" id="GO:0005524">
    <property type="term" value="F:ATP binding"/>
    <property type="evidence" value="ECO:0007669"/>
    <property type="project" value="UniProtKB-KW"/>
</dbReference>
<dbReference type="PANTHER" id="PTHR24057">
    <property type="entry name" value="GLYCOGEN SYNTHASE KINASE-3 ALPHA"/>
    <property type="match status" value="1"/>
</dbReference>
<dbReference type="InterPro" id="IPR011009">
    <property type="entry name" value="Kinase-like_dom_sf"/>
</dbReference>
<keyword evidence="4" id="KW-0418">Kinase</keyword>
<evidence type="ECO:0000256" key="5">
    <source>
        <dbReference type="ARBA" id="ARBA00022840"/>
    </source>
</evidence>
<dbReference type="SUPFAM" id="SSF56112">
    <property type="entry name" value="Protein kinase-like (PK-like)"/>
    <property type="match status" value="1"/>
</dbReference>
<evidence type="ECO:0000256" key="6">
    <source>
        <dbReference type="SAM" id="MobiDB-lite"/>
    </source>
</evidence>
<name>A0A915EC69_9BILA</name>
<evidence type="ECO:0000256" key="3">
    <source>
        <dbReference type="ARBA" id="ARBA00022741"/>
    </source>
</evidence>
<dbReference type="WBParaSite" id="jg5127">
    <property type="protein sequence ID" value="jg5127"/>
    <property type="gene ID" value="jg5127"/>
</dbReference>
<evidence type="ECO:0000256" key="4">
    <source>
        <dbReference type="ARBA" id="ARBA00022777"/>
    </source>
</evidence>
<evidence type="ECO:0000313" key="7">
    <source>
        <dbReference type="Proteomes" id="UP000887574"/>
    </source>
</evidence>
<evidence type="ECO:0000256" key="1">
    <source>
        <dbReference type="ARBA" id="ARBA00022527"/>
    </source>
</evidence>
<dbReference type="GO" id="GO:0030154">
    <property type="term" value="P:cell differentiation"/>
    <property type="evidence" value="ECO:0007669"/>
    <property type="project" value="TreeGrafter"/>
</dbReference>
<dbReference type="Proteomes" id="UP000887574">
    <property type="component" value="Unplaced"/>
</dbReference>